<dbReference type="STRING" id="1884381.SAMN05518846_109204"/>
<evidence type="ECO:0000313" key="2">
    <source>
        <dbReference type="Proteomes" id="UP000198915"/>
    </source>
</evidence>
<gene>
    <name evidence="1" type="ORF">SAMN05518846_109204</name>
</gene>
<organism evidence="1 2">
    <name type="scientific">Brevibacillus centrosporus</name>
    <dbReference type="NCBI Taxonomy" id="54910"/>
    <lineage>
        <taxon>Bacteria</taxon>
        <taxon>Bacillati</taxon>
        <taxon>Bacillota</taxon>
        <taxon>Bacilli</taxon>
        <taxon>Bacillales</taxon>
        <taxon>Paenibacillaceae</taxon>
        <taxon>Brevibacillus</taxon>
    </lineage>
</organism>
<evidence type="ECO:0000313" key="1">
    <source>
        <dbReference type="EMBL" id="SFK18084.1"/>
    </source>
</evidence>
<evidence type="ECO:0008006" key="3">
    <source>
        <dbReference type="Google" id="ProtNLM"/>
    </source>
</evidence>
<dbReference type="AlphaFoldDB" id="A0A1I3XEX5"/>
<sequence length="57" mass="5514">MSDGDTVFAVATGGVDASVSLVGALSVEVLAEAVVNAILSAKGAGGVPAYQDLHGKK</sequence>
<proteinExistence type="predicted"/>
<protein>
    <recommendedName>
        <fullName evidence="3">Peptidase family S58</fullName>
    </recommendedName>
</protein>
<dbReference type="Proteomes" id="UP000198915">
    <property type="component" value="Unassembled WGS sequence"/>
</dbReference>
<accession>A0A1I3XEX5</accession>
<dbReference type="SUPFAM" id="SSF56266">
    <property type="entry name" value="DmpA/ArgJ-like"/>
    <property type="match status" value="1"/>
</dbReference>
<reference evidence="2" key="1">
    <citation type="submission" date="2016-10" db="EMBL/GenBank/DDBJ databases">
        <authorList>
            <person name="Varghese N."/>
            <person name="Submissions S."/>
        </authorList>
    </citation>
    <scope>NUCLEOTIDE SEQUENCE [LARGE SCALE GENOMIC DNA]</scope>
    <source>
        <strain evidence="2">OK042</strain>
    </source>
</reference>
<dbReference type="EMBL" id="FORT01000009">
    <property type="protein sequence ID" value="SFK18084.1"/>
    <property type="molecule type" value="Genomic_DNA"/>
</dbReference>
<dbReference type="InterPro" id="IPR016117">
    <property type="entry name" value="ArgJ-like_dom_sf"/>
</dbReference>
<keyword evidence="2" id="KW-1185">Reference proteome</keyword>
<dbReference type="Gene3D" id="3.60.70.12">
    <property type="entry name" value="L-amino peptidase D-ALA esterase/amidase"/>
    <property type="match status" value="1"/>
</dbReference>
<name>A0A1I3XEX5_9BACL</name>